<organism evidence="6 7">
    <name type="scientific">Patulibacter medicamentivorans</name>
    <dbReference type="NCBI Taxonomy" id="1097667"/>
    <lineage>
        <taxon>Bacteria</taxon>
        <taxon>Bacillati</taxon>
        <taxon>Actinomycetota</taxon>
        <taxon>Thermoleophilia</taxon>
        <taxon>Solirubrobacterales</taxon>
        <taxon>Patulibacteraceae</taxon>
        <taxon>Patulibacter</taxon>
    </lineage>
</organism>
<dbReference type="FunFam" id="3.40.640.10:FF:000014">
    <property type="entry name" value="Adenosylmethionine-8-amino-7-oxononanoate aminotransferase, probable"/>
    <property type="match status" value="1"/>
</dbReference>
<dbReference type="PANTHER" id="PTHR43094:SF1">
    <property type="entry name" value="AMINOTRANSFERASE CLASS-III"/>
    <property type="match status" value="1"/>
</dbReference>
<dbReference type="EC" id="2.6.1.18" evidence="6"/>
<dbReference type="PANTHER" id="PTHR43094">
    <property type="entry name" value="AMINOTRANSFERASE"/>
    <property type="match status" value="1"/>
</dbReference>
<dbReference type="Gene3D" id="3.90.1150.10">
    <property type="entry name" value="Aspartate Aminotransferase, domain 1"/>
    <property type="match status" value="1"/>
</dbReference>
<reference evidence="6 7" key="1">
    <citation type="journal article" date="2013" name="Biodegradation">
        <title>Quantitative proteomic analysis of ibuprofen-degrading Patulibacter sp. strain I11.</title>
        <authorList>
            <person name="Almeida B."/>
            <person name="Kjeldal H."/>
            <person name="Lolas I."/>
            <person name="Knudsen A.D."/>
            <person name="Carvalho G."/>
            <person name="Nielsen K.L."/>
            <person name="Barreto Crespo M.T."/>
            <person name="Stensballe A."/>
            <person name="Nielsen J.L."/>
        </authorList>
    </citation>
    <scope>NUCLEOTIDE SEQUENCE [LARGE SCALE GENOMIC DNA]</scope>
    <source>
        <strain evidence="6 7">I11</strain>
    </source>
</reference>
<protein>
    <submittedName>
        <fullName evidence="6">Omega-amino acid--pyruvate aminotransferase</fullName>
        <ecNumber evidence="6">2.6.1.18</ecNumber>
    </submittedName>
</protein>
<evidence type="ECO:0000256" key="3">
    <source>
        <dbReference type="ARBA" id="ARBA00022679"/>
    </source>
</evidence>
<dbReference type="Proteomes" id="UP000005143">
    <property type="component" value="Unassembled WGS sequence"/>
</dbReference>
<dbReference type="NCBIfam" id="NF005102">
    <property type="entry name" value="PRK06541.1"/>
    <property type="match status" value="1"/>
</dbReference>
<evidence type="ECO:0000256" key="5">
    <source>
        <dbReference type="RuleBase" id="RU003560"/>
    </source>
</evidence>
<keyword evidence="6" id="KW-0670">Pyruvate</keyword>
<dbReference type="GO" id="GO:0016223">
    <property type="term" value="F:beta-alanine:pyruvate transaminase activity"/>
    <property type="evidence" value="ECO:0007669"/>
    <property type="project" value="UniProtKB-EC"/>
</dbReference>
<evidence type="ECO:0000313" key="6">
    <source>
        <dbReference type="EMBL" id="EHN12058.1"/>
    </source>
</evidence>
<accession>H0E2P4</accession>
<dbReference type="PATRIC" id="fig|1097667.3.peg.1055"/>
<comment type="similarity">
    <text evidence="1 5">Belongs to the class-III pyridoxal-phosphate-dependent aminotransferase family.</text>
</comment>
<sequence length="486" mass="51610">MATTATTNAHDDLQRSAREHLLLHFTKHAAAYGDPVKGTPPARDLLVLERGEGPCVFDTRGRRYVDALSSLFCSQIGYSYGEEMTAAIAGQLSTLAFNTNWNTAHPAAIELAEQLAERAPGDLNHVFFTNGGSEAVESMWKIAREYYRAIGQPQRTKAIARHIAYHGVTLGALSFTGVPGFKEGFGTPPIDVTHVSNTNRFRAPEGDDEAAFTARLLQEVRDAIAAAGADEVAVIIAEPVQNAGGCLTPPAGYWKGLREIADQHGILLVADSVICGFGRMGNWLGIEQEGVVPDMVTTAKGITSAYLAGGAVFVGDKVAAGLHDPATVLRHGITFGGHPAMAAVGLKNIEIFERDGVLENVRQHEAYLGARMNELRSLPIVGDVRGQGFFWAVELVADEAAGRFDQAQRDDLLRGFLPGRLLEAGLIARADDRGDSVLQIAPPLISDTGVLDEIVGALGDVLTDAGTHMGVAGATSSTPSTTSEVH</sequence>
<dbReference type="EMBL" id="AGUD01000049">
    <property type="protein sequence ID" value="EHN12058.1"/>
    <property type="molecule type" value="Genomic_DNA"/>
</dbReference>
<evidence type="ECO:0000313" key="7">
    <source>
        <dbReference type="Proteomes" id="UP000005143"/>
    </source>
</evidence>
<evidence type="ECO:0000256" key="1">
    <source>
        <dbReference type="ARBA" id="ARBA00008954"/>
    </source>
</evidence>
<dbReference type="InterPro" id="IPR015422">
    <property type="entry name" value="PyrdxlP-dep_Trfase_small"/>
</dbReference>
<dbReference type="GO" id="GO:0005829">
    <property type="term" value="C:cytosol"/>
    <property type="evidence" value="ECO:0007669"/>
    <property type="project" value="TreeGrafter"/>
</dbReference>
<keyword evidence="7" id="KW-1185">Reference proteome</keyword>
<dbReference type="InterPro" id="IPR015421">
    <property type="entry name" value="PyrdxlP-dep_Trfase_major"/>
</dbReference>
<evidence type="ECO:0000256" key="4">
    <source>
        <dbReference type="ARBA" id="ARBA00022898"/>
    </source>
</evidence>
<keyword evidence="2 6" id="KW-0032">Aminotransferase</keyword>
<dbReference type="SUPFAM" id="SSF53383">
    <property type="entry name" value="PLP-dependent transferases"/>
    <property type="match status" value="1"/>
</dbReference>
<dbReference type="OrthoDB" id="4510254at2"/>
<dbReference type="Pfam" id="PF00202">
    <property type="entry name" value="Aminotran_3"/>
    <property type="match status" value="1"/>
</dbReference>
<comment type="caution">
    <text evidence="6">The sequence shown here is derived from an EMBL/GenBank/DDBJ whole genome shotgun (WGS) entry which is preliminary data.</text>
</comment>
<dbReference type="InterPro" id="IPR005814">
    <property type="entry name" value="Aminotrans_3"/>
</dbReference>
<name>H0E2P4_9ACTN</name>
<dbReference type="CDD" id="cd00610">
    <property type="entry name" value="OAT_like"/>
    <property type="match status" value="1"/>
</dbReference>
<dbReference type="AlphaFoldDB" id="H0E2P4"/>
<dbReference type="Gene3D" id="3.40.640.10">
    <property type="entry name" value="Type I PLP-dependent aspartate aminotransferase-like (Major domain)"/>
    <property type="match status" value="1"/>
</dbReference>
<dbReference type="InterPro" id="IPR015424">
    <property type="entry name" value="PyrdxlP-dep_Trfase"/>
</dbReference>
<keyword evidence="4 5" id="KW-0663">Pyridoxal phosphate</keyword>
<evidence type="ECO:0000256" key="2">
    <source>
        <dbReference type="ARBA" id="ARBA00022576"/>
    </source>
</evidence>
<gene>
    <name evidence="6" type="ORF">PAI11_10570</name>
</gene>
<dbReference type="GO" id="GO:0030170">
    <property type="term" value="F:pyridoxal phosphate binding"/>
    <property type="evidence" value="ECO:0007669"/>
    <property type="project" value="InterPro"/>
</dbReference>
<keyword evidence="3 6" id="KW-0808">Transferase</keyword>
<proteinExistence type="inferred from homology"/>
<dbReference type="RefSeq" id="WP_007571729.1">
    <property type="nucleotide sequence ID" value="NZ_AGUD01000049.1"/>
</dbReference>